<evidence type="ECO:0000256" key="3">
    <source>
        <dbReference type="ARBA" id="ARBA00022692"/>
    </source>
</evidence>
<dbReference type="InterPro" id="IPR006876">
    <property type="entry name" value="LMBR1-like_membr_prot"/>
</dbReference>
<evidence type="ECO:0000256" key="7">
    <source>
        <dbReference type="SAM" id="Phobius"/>
    </source>
</evidence>
<protein>
    <recommendedName>
        <fullName evidence="10">LMBR1-like membrane protein</fullName>
    </recommendedName>
</protein>
<evidence type="ECO:0008006" key="10">
    <source>
        <dbReference type="Google" id="ProtNLM"/>
    </source>
</evidence>
<keyword evidence="4 7" id="KW-1133">Transmembrane helix</keyword>
<feature type="region of interest" description="Disordered" evidence="6">
    <location>
        <begin position="574"/>
        <end position="597"/>
    </location>
</feature>
<feature type="transmembrane region" description="Helical" evidence="7">
    <location>
        <begin position="72"/>
        <end position="91"/>
    </location>
</feature>
<evidence type="ECO:0000256" key="5">
    <source>
        <dbReference type="ARBA" id="ARBA00023136"/>
    </source>
</evidence>
<comment type="similarity">
    <text evidence="2">Belongs to the LIMR family.</text>
</comment>
<feature type="transmembrane region" description="Helical" evidence="7">
    <location>
        <begin position="6"/>
        <end position="24"/>
    </location>
</feature>
<proteinExistence type="inferred from homology"/>
<feature type="transmembrane region" description="Helical" evidence="7">
    <location>
        <begin position="345"/>
        <end position="366"/>
    </location>
</feature>
<feature type="transmembrane region" description="Helical" evidence="7">
    <location>
        <begin position="480"/>
        <end position="501"/>
    </location>
</feature>
<organism evidence="8 9">
    <name type="scientific">Kalanchoe fedtschenkoi</name>
    <name type="common">Lavender scallops</name>
    <name type="synonym">South American air plant</name>
    <dbReference type="NCBI Taxonomy" id="63787"/>
    <lineage>
        <taxon>Eukaryota</taxon>
        <taxon>Viridiplantae</taxon>
        <taxon>Streptophyta</taxon>
        <taxon>Embryophyta</taxon>
        <taxon>Tracheophyta</taxon>
        <taxon>Spermatophyta</taxon>
        <taxon>Magnoliopsida</taxon>
        <taxon>eudicotyledons</taxon>
        <taxon>Gunneridae</taxon>
        <taxon>Pentapetalae</taxon>
        <taxon>Saxifragales</taxon>
        <taxon>Crassulaceae</taxon>
        <taxon>Kalanchoe</taxon>
    </lineage>
</organism>
<comment type="subcellular location">
    <subcellularLocation>
        <location evidence="1">Membrane</location>
        <topology evidence="1">Multi-pass membrane protein</topology>
    </subcellularLocation>
</comment>
<evidence type="ECO:0000256" key="4">
    <source>
        <dbReference type="ARBA" id="ARBA00022989"/>
    </source>
</evidence>
<keyword evidence="3 7" id="KW-0812">Transmembrane</keyword>
<dbReference type="OMA" id="WTTRHKV"/>
<feature type="transmembrane region" description="Helical" evidence="7">
    <location>
        <begin position="31"/>
        <end position="52"/>
    </location>
</feature>
<dbReference type="PANTHER" id="PTHR21355:SF0">
    <property type="entry name" value="G-PROTEIN COUPLED RECEPTOR-ASSOCIATED PROTEIN LMBRD2"/>
    <property type="match status" value="1"/>
</dbReference>
<keyword evidence="5 7" id="KW-0472">Membrane</keyword>
<dbReference type="Pfam" id="PF04791">
    <property type="entry name" value="LMBR1"/>
    <property type="match status" value="1"/>
</dbReference>
<dbReference type="PANTHER" id="PTHR21355">
    <property type="entry name" value="G-PROTEIN COUPLED RECEPTOR-ASSOCIATED PROTEIN LMBRD2"/>
    <property type="match status" value="1"/>
</dbReference>
<keyword evidence="9" id="KW-1185">Reference proteome</keyword>
<name>A0A7N0TST1_KALFE</name>
<feature type="transmembrane region" description="Helical" evidence="7">
    <location>
        <begin position="111"/>
        <end position="130"/>
    </location>
</feature>
<feature type="transmembrane region" description="Helical" evidence="7">
    <location>
        <begin position="386"/>
        <end position="407"/>
    </location>
</feature>
<evidence type="ECO:0000313" key="8">
    <source>
        <dbReference type="EnsemblPlants" id="Kaladp0045s0027.1.v1.1"/>
    </source>
</evidence>
<evidence type="ECO:0000256" key="2">
    <source>
        <dbReference type="ARBA" id="ARBA00010487"/>
    </source>
</evidence>
<evidence type="ECO:0000313" key="9">
    <source>
        <dbReference type="Proteomes" id="UP000594263"/>
    </source>
</evidence>
<dbReference type="Proteomes" id="UP000594263">
    <property type="component" value="Unplaced"/>
</dbReference>
<sequence>MWLFYLISLPLTLGMVVMTLRYFAGPDVPRHVLVTVGYAWFCSLSIIILVPADIWTTIIGHDNGGISFFWSLSYWSMFLLTWIVAPLIEGYEDAGDFTFNERLKTSIHDKLVFYSIVGAVGLFGFILLLMMDKIKTRDILGVAMACSNTFGLVTGAFLLGFGLSEIPRTLWKNADWTTRQKVLSHKIAKKAVKLDNAHQELSNAIVVAQATSKQMPKRDPLRPYMDIIDNMLTQMFREDPSFKPQGGRLGENDMEYDTDQKSMATLRRHLRRAREEYYRCKSEYMTCVKEALELEDTIRNYERRSSTGWKYISTLKIARTGNSASFLDTIEFIWRCILKRQLEKLLAIMLGCMSAAILLAEATILTNGVDLSLFSLLIKHVKNQEVLVQVLAFTPLMYMCICTYYSLFKIGMLMFYSLTPRQTSSVSLLMICSMVARYAPPISYNFLNLISLDRKETIFEKRMGNIDKAVPFFGTGFNRIYPLFMVIYTLLVAGNFFDRVIEYFGNWNMFKFQTDVDDSDGFDPSGLIILQKERMWLEEGRKVGEHVVPLARNFNDMDMETGGRVADRAAIDMKEKTESLSRPRREEPGKLGNSREAISSKYAAIREQIRQSATSRPTEKNIASAKVSLLDPQSDDRARSPPSGLASTWASVKTGFNSFKSNMGSTKYIPLRETSYTHDESSSSESLDDIFQRLKQPSMGSVRIDSDHDGLDDIIDDNNRLRI</sequence>
<evidence type="ECO:0000256" key="1">
    <source>
        <dbReference type="ARBA" id="ARBA00004141"/>
    </source>
</evidence>
<dbReference type="GO" id="GO:0016020">
    <property type="term" value="C:membrane"/>
    <property type="evidence" value="ECO:0007669"/>
    <property type="project" value="UniProtKB-SubCell"/>
</dbReference>
<reference evidence="8" key="1">
    <citation type="submission" date="2021-01" db="UniProtKB">
        <authorList>
            <consortium name="EnsemblPlants"/>
        </authorList>
    </citation>
    <scope>IDENTIFICATION</scope>
</reference>
<feature type="transmembrane region" description="Helical" evidence="7">
    <location>
        <begin position="142"/>
        <end position="163"/>
    </location>
</feature>
<dbReference type="AlphaFoldDB" id="A0A7N0TST1"/>
<accession>A0A7N0TST1</accession>
<dbReference type="Gramene" id="Kaladp0045s0027.1.v1.1">
    <property type="protein sequence ID" value="Kaladp0045s0027.1.v1.1"/>
    <property type="gene ID" value="Kaladp0045s0027.v1.1"/>
</dbReference>
<dbReference type="InterPro" id="IPR051584">
    <property type="entry name" value="GPCR-associated_LMBR1"/>
</dbReference>
<feature type="compositionally biased region" description="Basic and acidic residues" evidence="6">
    <location>
        <begin position="574"/>
        <end position="589"/>
    </location>
</feature>
<evidence type="ECO:0000256" key="6">
    <source>
        <dbReference type="SAM" id="MobiDB-lite"/>
    </source>
</evidence>
<dbReference type="EnsemblPlants" id="Kaladp0045s0027.1.v1.1">
    <property type="protein sequence ID" value="Kaladp0045s0027.1.v1.1"/>
    <property type="gene ID" value="Kaladp0045s0027.v1.1"/>
</dbReference>